<feature type="domain" description="EamA" evidence="8">
    <location>
        <begin position="165"/>
        <end position="295"/>
    </location>
</feature>
<dbReference type="GO" id="GO:0016020">
    <property type="term" value="C:membrane"/>
    <property type="evidence" value="ECO:0007669"/>
    <property type="project" value="UniProtKB-SubCell"/>
</dbReference>
<dbReference type="InterPro" id="IPR037185">
    <property type="entry name" value="EmrE-like"/>
</dbReference>
<keyword evidence="3 7" id="KW-0812">Transmembrane</keyword>
<dbReference type="Pfam" id="PF00892">
    <property type="entry name" value="EamA"/>
    <property type="match status" value="2"/>
</dbReference>
<feature type="region of interest" description="Disordered" evidence="6">
    <location>
        <begin position="303"/>
        <end position="339"/>
    </location>
</feature>
<evidence type="ECO:0000256" key="4">
    <source>
        <dbReference type="ARBA" id="ARBA00022989"/>
    </source>
</evidence>
<feature type="compositionally biased region" description="Low complexity" evidence="6">
    <location>
        <begin position="318"/>
        <end position="339"/>
    </location>
</feature>
<evidence type="ECO:0000259" key="8">
    <source>
        <dbReference type="Pfam" id="PF00892"/>
    </source>
</evidence>
<name>A0A4S3KGB0_9GAMM</name>
<evidence type="ECO:0000256" key="6">
    <source>
        <dbReference type="SAM" id="MobiDB-lite"/>
    </source>
</evidence>
<evidence type="ECO:0000313" key="10">
    <source>
        <dbReference type="Proteomes" id="UP000306317"/>
    </source>
</evidence>
<evidence type="ECO:0000256" key="1">
    <source>
        <dbReference type="ARBA" id="ARBA00004141"/>
    </source>
</evidence>
<feature type="domain" description="EamA" evidence="8">
    <location>
        <begin position="15"/>
        <end position="144"/>
    </location>
</feature>
<evidence type="ECO:0000313" key="9">
    <source>
        <dbReference type="EMBL" id="THD07653.1"/>
    </source>
</evidence>
<feature type="transmembrane region" description="Helical" evidence="7">
    <location>
        <begin position="251"/>
        <end position="272"/>
    </location>
</feature>
<dbReference type="OrthoDB" id="7541381at2"/>
<feature type="transmembrane region" description="Helical" evidence="7">
    <location>
        <begin position="191"/>
        <end position="210"/>
    </location>
</feature>
<feature type="transmembrane region" description="Helical" evidence="7">
    <location>
        <begin position="159"/>
        <end position="179"/>
    </location>
</feature>
<evidence type="ECO:0000256" key="5">
    <source>
        <dbReference type="ARBA" id="ARBA00023136"/>
    </source>
</evidence>
<feature type="transmembrane region" description="Helical" evidence="7">
    <location>
        <begin position="222"/>
        <end position="244"/>
    </location>
</feature>
<sequence>MSLAASAIAAPRRRPWLVFAVTTVALWGVWGALSPLSAEHGFPETLVYCVWALTMIPPALYILWRSGWALEHSPRAIAYGMAIGLLGAGGQMLLFHTLTIGPAYFVFPIISLSPVVTIALSFAFLRERTGWSGALGIVLALVALPMLDLSFGRGISGGLGWFVQSLLIMLAWGVQAYFMRLANHTVRAESIFFYMMLGGLLLAPVALAMTDWSQPINTGIDGPWMTAAIQLLNAIGALTLVYAFRHGKAIVVAPLTNAGAPLVTAALALVFASVVPGPLKMIGLVLALIASLLLVLEPEAPAEAGHDPDVSTPSPEWTPTSCKSSPSSSPATSRDTPVA</sequence>
<evidence type="ECO:0000256" key="7">
    <source>
        <dbReference type="SAM" id="Phobius"/>
    </source>
</evidence>
<feature type="transmembrane region" description="Helical" evidence="7">
    <location>
        <begin position="16"/>
        <end position="33"/>
    </location>
</feature>
<dbReference type="InterPro" id="IPR000620">
    <property type="entry name" value="EamA_dom"/>
</dbReference>
<dbReference type="PANTHER" id="PTHR32322:SF2">
    <property type="entry name" value="EAMA DOMAIN-CONTAINING PROTEIN"/>
    <property type="match status" value="1"/>
</dbReference>
<dbReference type="Proteomes" id="UP000306317">
    <property type="component" value="Unassembled WGS sequence"/>
</dbReference>
<feature type="transmembrane region" description="Helical" evidence="7">
    <location>
        <begin position="76"/>
        <end position="98"/>
    </location>
</feature>
<evidence type="ECO:0000256" key="2">
    <source>
        <dbReference type="ARBA" id="ARBA00007362"/>
    </source>
</evidence>
<comment type="subcellular location">
    <subcellularLocation>
        <location evidence="1">Membrane</location>
        <topology evidence="1">Multi-pass membrane protein</topology>
    </subcellularLocation>
</comment>
<dbReference type="RefSeq" id="WP_136258279.1">
    <property type="nucleotide sequence ID" value="NZ_MWIO01000025.1"/>
</dbReference>
<keyword evidence="10" id="KW-1185">Reference proteome</keyword>
<dbReference type="AlphaFoldDB" id="A0A4S3KGB0"/>
<organism evidence="9 10">
    <name type="scientific">Rhodanobacter lindaniclasticus</name>
    <dbReference type="NCBI Taxonomy" id="75310"/>
    <lineage>
        <taxon>Bacteria</taxon>
        <taxon>Pseudomonadati</taxon>
        <taxon>Pseudomonadota</taxon>
        <taxon>Gammaproteobacteria</taxon>
        <taxon>Lysobacterales</taxon>
        <taxon>Rhodanobacteraceae</taxon>
        <taxon>Rhodanobacter</taxon>
    </lineage>
</organism>
<gene>
    <name evidence="9" type="ORF">B1991_08445</name>
</gene>
<comment type="similarity">
    <text evidence="2">Belongs to the EamA transporter family.</text>
</comment>
<dbReference type="InterPro" id="IPR050638">
    <property type="entry name" value="AA-Vitamin_Transporters"/>
</dbReference>
<feature type="transmembrane region" description="Helical" evidence="7">
    <location>
        <begin position="130"/>
        <end position="147"/>
    </location>
</feature>
<reference evidence="9 10" key="1">
    <citation type="submission" date="2017-02" db="EMBL/GenBank/DDBJ databases">
        <title>Whole genome sequencing of Rhodanobacter lindaniclasticus DSM 17932.</title>
        <authorList>
            <person name="Kumar S."/>
            <person name="Patil P."/>
            <person name="Patil P.B."/>
        </authorList>
    </citation>
    <scope>NUCLEOTIDE SEQUENCE [LARGE SCALE GENOMIC DNA]</scope>
    <source>
        <strain evidence="9 10">DSM 17932</strain>
    </source>
</reference>
<feature type="transmembrane region" description="Helical" evidence="7">
    <location>
        <begin position="278"/>
        <end position="296"/>
    </location>
</feature>
<proteinExistence type="inferred from homology"/>
<accession>A0A4S3KGB0</accession>
<evidence type="ECO:0000256" key="3">
    <source>
        <dbReference type="ARBA" id="ARBA00022692"/>
    </source>
</evidence>
<protein>
    <submittedName>
        <fullName evidence="9">EamA family transporter</fullName>
    </submittedName>
</protein>
<dbReference type="EMBL" id="MWIO01000025">
    <property type="protein sequence ID" value="THD07653.1"/>
    <property type="molecule type" value="Genomic_DNA"/>
</dbReference>
<keyword evidence="5 7" id="KW-0472">Membrane</keyword>
<feature type="transmembrane region" description="Helical" evidence="7">
    <location>
        <begin position="104"/>
        <end position="125"/>
    </location>
</feature>
<dbReference type="PANTHER" id="PTHR32322">
    <property type="entry name" value="INNER MEMBRANE TRANSPORTER"/>
    <property type="match status" value="1"/>
</dbReference>
<keyword evidence="4 7" id="KW-1133">Transmembrane helix</keyword>
<dbReference type="SUPFAM" id="SSF103481">
    <property type="entry name" value="Multidrug resistance efflux transporter EmrE"/>
    <property type="match status" value="2"/>
</dbReference>
<feature type="transmembrane region" description="Helical" evidence="7">
    <location>
        <begin position="45"/>
        <end position="64"/>
    </location>
</feature>
<comment type="caution">
    <text evidence="9">The sequence shown here is derived from an EMBL/GenBank/DDBJ whole genome shotgun (WGS) entry which is preliminary data.</text>
</comment>